<reference evidence="1" key="1">
    <citation type="submission" date="2016-05" db="EMBL/GenBank/DDBJ databases">
        <authorList>
            <person name="Lavstsen T."/>
            <person name="Jespersen J.S."/>
        </authorList>
    </citation>
    <scope>NUCLEOTIDE SEQUENCE [LARGE SCALE GENOMIC DNA]</scope>
</reference>
<dbReference type="Proteomes" id="UP000078555">
    <property type="component" value="Unassembled WGS sequence"/>
</dbReference>
<accession>A0A1A8YLE5</accession>
<sequence>MDATTKLWRGCRRCKGMIGKWVEIKATVFTDTPSPTRKAYKSKDNEVNISRRRGICKIRNMLLMYRSRYVSSFV</sequence>
<dbReference type="EMBL" id="FLRE01000049">
    <property type="protein sequence ID" value="SBT32989.1"/>
    <property type="molecule type" value="Genomic_DNA"/>
</dbReference>
<evidence type="ECO:0000313" key="4">
    <source>
        <dbReference type="Proteomes" id="UP000078555"/>
    </source>
</evidence>
<gene>
    <name evidence="1" type="ORF">POVWA1_011700</name>
    <name evidence="2" type="ORF">POVWA2_012400</name>
</gene>
<reference evidence="3 4" key="2">
    <citation type="submission" date="2016-05" db="EMBL/GenBank/DDBJ databases">
        <authorList>
            <person name="Naeem Raeece"/>
        </authorList>
    </citation>
    <scope>NUCLEOTIDE SEQUENCE [LARGE SCALE GENOMIC DNA]</scope>
</reference>
<organism evidence="1 4">
    <name type="scientific">Plasmodium ovale wallikeri</name>
    <dbReference type="NCBI Taxonomy" id="864142"/>
    <lineage>
        <taxon>Eukaryota</taxon>
        <taxon>Sar</taxon>
        <taxon>Alveolata</taxon>
        <taxon>Apicomplexa</taxon>
        <taxon>Aconoidasida</taxon>
        <taxon>Haemosporida</taxon>
        <taxon>Plasmodiidae</taxon>
        <taxon>Plasmodium</taxon>
        <taxon>Plasmodium (Plasmodium)</taxon>
    </lineage>
</organism>
<evidence type="ECO:0000313" key="1">
    <source>
        <dbReference type="EMBL" id="SBT32353.1"/>
    </source>
</evidence>
<proteinExistence type="predicted"/>
<protein>
    <submittedName>
        <fullName evidence="1">Uncharacterized protein</fullName>
    </submittedName>
</protein>
<dbReference type="EMBL" id="FLRD01000037">
    <property type="protein sequence ID" value="SBT32353.1"/>
    <property type="molecule type" value="Genomic_DNA"/>
</dbReference>
<keyword evidence="4" id="KW-1185">Reference proteome</keyword>
<dbReference type="Proteomes" id="UP000078550">
    <property type="component" value="Unassembled WGS sequence"/>
</dbReference>
<evidence type="ECO:0000313" key="3">
    <source>
        <dbReference type="Proteomes" id="UP000078550"/>
    </source>
</evidence>
<name>A0A1A8YLE5_PLAOA</name>
<dbReference type="AlphaFoldDB" id="A0A1A8YLE5"/>
<evidence type="ECO:0000313" key="2">
    <source>
        <dbReference type="EMBL" id="SBT32989.1"/>
    </source>
</evidence>